<dbReference type="InParanoid" id="F4WEY3"/>
<gene>
    <name evidence="1" type="ORF">G5I_04187</name>
</gene>
<dbReference type="Proteomes" id="UP000007755">
    <property type="component" value="Unassembled WGS sequence"/>
</dbReference>
<name>F4WEY3_ACREC</name>
<organism evidence="2">
    <name type="scientific">Acromyrmex echinatior</name>
    <name type="common">Panamanian leafcutter ant</name>
    <name type="synonym">Acromyrmex octospinosus echinatior</name>
    <dbReference type="NCBI Taxonomy" id="103372"/>
    <lineage>
        <taxon>Eukaryota</taxon>
        <taxon>Metazoa</taxon>
        <taxon>Ecdysozoa</taxon>
        <taxon>Arthropoda</taxon>
        <taxon>Hexapoda</taxon>
        <taxon>Insecta</taxon>
        <taxon>Pterygota</taxon>
        <taxon>Neoptera</taxon>
        <taxon>Endopterygota</taxon>
        <taxon>Hymenoptera</taxon>
        <taxon>Apocrita</taxon>
        <taxon>Aculeata</taxon>
        <taxon>Formicoidea</taxon>
        <taxon>Formicidae</taxon>
        <taxon>Myrmicinae</taxon>
        <taxon>Acromyrmex</taxon>
    </lineage>
</organism>
<keyword evidence="2" id="KW-1185">Reference proteome</keyword>
<evidence type="ECO:0000313" key="2">
    <source>
        <dbReference type="Proteomes" id="UP000007755"/>
    </source>
</evidence>
<accession>F4WEY3</accession>
<evidence type="ECO:0000313" key="1">
    <source>
        <dbReference type="EMBL" id="EGI67254.1"/>
    </source>
</evidence>
<proteinExistence type="predicted"/>
<dbReference type="AlphaFoldDB" id="F4WEY3"/>
<reference evidence="1" key="1">
    <citation type="submission" date="2011-02" db="EMBL/GenBank/DDBJ databases">
        <title>The genome of the leaf-cutting ant Acromyrmex echinatior suggests key adaptations to social evolution and fungus farming.</title>
        <authorList>
            <person name="Nygaard S."/>
            <person name="Zhang G."/>
        </authorList>
    </citation>
    <scope>NUCLEOTIDE SEQUENCE</scope>
</reference>
<protein>
    <submittedName>
        <fullName evidence="1">Uncharacterized protein</fullName>
    </submittedName>
</protein>
<sequence length="103" mass="11943">MCAANQFAQRNQEAAPIRFANSHLERSADRNYYPESPTTKFELDNHRESGIIKCPECYTSASEDEKSHYQEVLRHYIHLGFPDRFEFCSACSVLTITLRILNL</sequence>
<dbReference type="EMBL" id="GL888112">
    <property type="protein sequence ID" value="EGI67254.1"/>
    <property type="molecule type" value="Genomic_DNA"/>
</dbReference>